<feature type="region of interest" description="Disordered" evidence="1">
    <location>
        <begin position="1"/>
        <end position="35"/>
    </location>
</feature>
<dbReference type="VEuPathDB" id="FungiDB:EYZ11_004065"/>
<evidence type="ECO:0000313" key="4">
    <source>
        <dbReference type="Proteomes" id="UP000308092"/>
    </source>
</evidence>
<dbReference type="Proteomes" id="UP000308092">
    <property type="component" value="Unassembled WGS sequence"/>
</dbReference>
<comment type="caution">
    <text evidence="3">The sequence shown here is derived from an EMBL/GenBank/DDBJ whole genome shotgun (WGS) entry which is preliminary data.</text>
</comment>
<dbReference type="EMBL" id="QUQM01000004">
    <property type="protein sequence ID" value="KAA8647444.1"/>
    <property type="molecule type" value="Genomic_DNA"/>
</dbReference>
<dbReference type="Proteomes" id="UP000324241">
    <property type="component" value="Unassembled WGS sequence"/>
</dbReference>
<protein>
    <submittedName>
        <fullName evidence="3">Uncharacterized protein</fullName>
    </submittedName>
</protein>
<evidence type="ECO:0000313" key="2">
    <source>
        <dbReference type="EMBL" id="KAA8647444.1"/>
    </source>
</evidence>
<dbReference type="AlphaFoldDB" id="A0A4V3UPU7"/>
<evidence type="ECO:0000256" key="1">
    <source>
        <dbReference type="SAM" id="MobiDB-lite"/>
    </source>
</evidence>
<dbReference type="EMBL" id="SOSA01000112">
    <property type="protein sequence ID" value="THC96474.1"/>
    <property type="molecule type" value="Genomic_DNA"/>
</dbReference>
<dbReference type="OrthoDB" id="4508018at2759"/>
<evidence type="ECO:0000313" key="3">
    <source>
        <dbReference type="EMBL" id="THC96474.1"/>
    </source>
</evidence>
<dbReference type="GeneID" id="54328839"/>
<accession>A0A4V3UPU7</accession>
<feature type="region of interest" description="Disordered" evidence="1">
    <location>
        <begin position="157"/>
        <end position="188"/>
    </location>
</feature>
<dbReference type="STRING" id="1220188.A0A4V3UPU7"/>
<proteinExistence type="predicted"/>
<evidence type="ECO:0000313" key="5">
    <source>
        <dbReference type="Proteomes" id="UP000324241"/>
    </source>
</evidence>
<reference evidence="3 4" key="1">
    <citation type="submission" date="2019-03" db="EMBL/GenBank/DDBJ databases">
        <title>The genome sequence of a newly discovered highly antifungal drug resistant Aspergillus species, Aspergillus tanneri NIH 1004.</title>
        <authorList>
            <person name="Mounaud S."/>
            <person name="Singh I."/>
            <person name="Joardar V."/>
            <person name="Pakala S."/>
            <person name="Pakala S."/>
            <person name="Venepally P."/>
            <person name="Hoover J."/>
            <person name="Nierman W."/>
            <person name="Chung J."/>
            <person name="Losada L."/>
        </authorList>
    </citation>
    <scope>NUCLEOTIDE SEQUENCE [LARGE SCALE GENOMIC DNA]</scope>
    <source>
        <strain evidence="3 4">NIH1004</strain>
    </source>
</reference>
<gene>
    <name evidence="2" type="ORF">ATNIH1004_006137</name>
    <name evidence="3" type="ORF">EYZ11_004065</name>
</gene>
<dbReference type="RefSeq" id="XP_033426805.1">
    <property type="nucleotide sequence ID" value="XM_033570773.1"/>
</dbReference>
<reference evidence="2 5" key="2">
    <citation type="submission" date="2019-08" db="EMBL/GenBank/DDBJ databases">
        <title>The genome sequence of a newly discovered highly antifungal drug resistant Aspergillus species, Aspergillus tanneri NIH 1004.</title>
        <authorList>
            <person name="Mounaud S."/>
            <person name="Singh I."/>
            <person name="Joardar V."/>
            <person name="Pakala S."/>
            <person name="Pakala S."/>
            <person name="Venepally P."/>
            <person name="Chung J.K."/>
            <person name="Losada L."/>
            <person name="Nierman W.C."/>
        </authorList>
    </citation>
    <scope>NUCLEOTIDE SEQUENCE [LARGE SCALE GENOMIC DNA]</scope>
    <source>
        <strain evidence="2 5">NIH1004</strain>
    </source>
</reference>
<sequence>MSWLCCLSRPPQPEPTPIHTTTEPNEPSPIDTYSYSYSSPDLPAYTPRPRSIHEKTLEAHMRDPPVSNTTTTSTNYYDEKNQYTNTMEADLWEYFHSYEGDAASAVFAAGEFAGVVNEVEVWVEFESWREGICTGEGGVAVSLSTYGSISVGNADSINGADADDADCPAQTRVSKGHVGEESSCETES</sequence>
<organism evidence="3 4">
    <name type="scientific">Aspergillus tanneri</name>
    <dbReference type="NCBI Taxonomy" id="1220188"/>
    <lineage>
        <taxon>Eukaryota</taxon>
        <taxon>Fungi</taxon>
        <taxon>Dikarya</taxon>
        <taxon>Ascomycota</taxon>
        <taxon>Pezizomycotina</taxon>
        <taxon>Eurotiomycetes</taxon>
        <taxon>Eurotiomycetidae</taxon>
        <taxon>Eurotiales</taxon>
        <taxon>Aspergillaceae</taxon>
        <taxon>Aspergillus</taxon>
        <taxon>Aspergillus subgen. Circumdati</taxon>
    </lineage>
</organism>
<name>A0A4V3UPU7_9EURO</name>
<keyword evidence="4" id="KW-1185">Reference proteome</keyword>